<proteinExistence type="predicted"/>
<accession>A0ACC0FSA7</accession>
<comment type="caution">
    <text evidence="1">The sequence shown here is derived from an EMBL/GenBank/DDBJ whole genome shotgun (WGS) entry which is preliminary data.</text>
</comment>
<sequence>MLLSVGHGEFHGEVMHTLKFVVNQSDYTVHTLRNVTEYLLLAKTINMVQKTIENSETIQRVFNTVRSALIIIAVLMLLLSLIGLVLSILGHKHAIQM</sequence>
<dbReference type="EMBL" id="CM045770">
    <property type="protein sequence ID" value="KAI7991264.1"/>
    <property type="molecule type" value="Genomic_DNA"/>
</dbReference>
<protein>
    <submittedName>
        <fullName evidence="1">Uncharacterized protein</fullName>
    </submittedName>
</protein>
<evidence type="ECO:0000313" key="1">
    <source>
        <dbReference type="EMBL" id="KAI7991264.1"/>
    </source>
</evidence>
<keyword evidence="2" id="KW-1185">Reference proteome</keyword>
<name>A0ACC0FSA7_9ERIC</name>
<gene>
    <name evidence="1" type="ORF">LOK49_LG12G01338</name>
</gene>
<dbReference type="Proteomes" id="UP001060215">
    <property type="component" value="Chromosome 13"/>
</dbReference>
<evidence type="ECO:0000313" key="2">
    <source>
        <dbReference type="Proteomes" id="UP001060215"/>
    </source>
</evidence>
<organism evidence="1 2">
    <name type="scientific">Camellia lanceoleosa</name>
    <dbReference type="NCBI Taxonomy" id="1840588"/>
    <lineage>
        <taxon>Eukaryota</taxon>
        <taxon>Viridiplantae</taxon>
        <taxon>Streptophyta</taxon>
        <taxon>Embryophyta</taxon>
        <taxon>Tracheophyta</taxon>
        <taxon>Spermatophyta</taxon>
        <taxon>Magnoliopsida</taxon>
        <taxon>eudicotyledons</taxon>
        <taxon>Gunneridae</taxon>
        <taxon>Pentapetalae</taxon>
        <taxon>asterids</taxon>
        <taxon>Ericales</taxon>
        <taxon>Theaceae</taxon>
        <taxon>Camellia</taxon>
    </lineage>
</organism>
<reference evidence="1 2" key="1">
    <citation type="journal article" date="2022" name="Plant J.">
        <title>Chromosome-level genome of Camellia lanceoleosa provides a valuable resource for understanding genome evolution and self-incompatibility.</title>
        <authorList>
            <person name="Gong W."/>
            <person name="Xiao S."/>
            <person name="Wang L."/>
            <person name="Liao Z."/>
            <person name="Chang Y."/>
            <person name="Mo W."/>
            <person name="Hu G."/>
            <person name="Li W."/>
            <person name="Zhao G."/>
            <person name="Zhu H."/>
            <person name="Hu X."/>
            <person name="Ji K."/>
            <person name="Xiang X."/>
            <person name="Song Q."/>
            <person name="Yuan D."/>
            <person name="Jin S."/>
            <person name="Zhang L."/>
        </authorList>
    </citation>
    <scope>NUCLEOTIDE SEQUENCE [LARGE SCALE GENOMIC DNA]</scope>
    <source>
        <strain evidence="1">SQ_2022a</strain>
    </source>
</reference>